<sequence length="78" mass="8764">MMSTPFYKVRQLASSSGWQLRFEGRSDWLPIAAWANVEMCIDGDTVEIIIPCVASRDGCIEPTDMAAEIREVKQRGKT</sequence>
<dbReference type="EMBL" id="AATJOC010000020">
    <property type="protein sequence ID" value="EFM0255205.1"/>
    <property type="molecule type" value="Genomic_DNA"/>
</dbReference>
<dbReference type="AlphaFoldDB" id="A0AAN3LKU3"/>
<organism evidence="1 3">
    <name type="scientific">Escherichia coli</name>
    <dbReference type="NCBI Taxonomy" id="562"/>
    <lineage>
        <taxon>Bacteria</taxon>
        <taxon>Pseudomonadati</taxon>
        <taxon>Pseudomonadota</taxon>
        <taxon>Gammaproteobacteria</taxon>
        <taxon>Enterobacterales</taxon>
        <taxon>Enterobacteriaceae</taxon>
        <taxon>Escherichia</taxon>
    </lineage>
</organism>
<protein>
    <submittedName>
        <fullName evidence="1">Uncharacterized protein</fullName>
    </submittedName>
</protein>
<reference evidence="1 3" key="1">
    <citation type="submission" date="2018-08" db="EMBL/GenBank/DDBJ databases">
        <authorList>
            <consortium name="GenomeTrakr network: Whole genome sequencing for foodborne pathogen traceback"/>
        </authorList>
    </citation>
    <scope>NUCLEOTIDE SEQUENCE [LARGE SCALE GENOMIC DNA]</scope>
    <source>
        <strain evidence="1 3">AZ-TG73163</strain>
    </source>
</reference>
<comment type="caution">
    <text evidence="1">The sequence shown here is derived from an EMBL/GenBank/DDBJ whole genome shotgun (WGS) entry which is preliminary data.</text>
</comment>
<proteinExistence type="predicted"/>
<dbReference type="EMBL" id="AATJOC010000079">
    <property type="protein sequence ID" value="EFM0255884.1"/>
    <property type="molecule type" value="Genomic_DNA"/>
</dbReference>
<dbReference type="RefSeq" id="WP_045133130.1">
    <property type="nucleotide sequence ID" value="NZ_BGLA01000021.1"/>
</dbReference>
<dbReference type="Proteomes" id="UP000527548">
    <property type="component" value="Unassembled WGS sequence"/>
</dbReference>
<gene>
    <name evidence="1" type="ORF">C719_004456</name>
    <name evidence="2" type="ORF">C719_005183</name>
</gene>
<evidence type="ECO:0000313" key="3">
    <source>
        <dbReference type="Proteomes" id="UP000527548"/>
    </source>
</evidence>
<evidence type="ECO:0000313" key="1">
    <source>
        <dbReference type="EMBL" id="EFM0255205.1"/>
    </source>
</evidence>
<name>A0AAN3LKU3_ECOLX</name>
<evidence type="ECO:0000313" key="2">
    <source>
        <dbReference type="EMBL" id="EFM0255884.1"/>
    </source>
</evidence>
<accession>A0AAN3LKU3</accession>